<proteinExistence type="predicted"/>
<dbReference type="InterPro" id="IPR030185">
    <property type="entry name" value="Mae1"/>
</dbReference>
<dbReference type="OrthoDB" id="2901184at2759"/>
<feature type="compositionally biased region" description="Polar residues" evidence="5">
    <location>
        <begin position="16"/>
        <end position="36"/>
    </location>
</feature>
<evidence type="ECO:0000256" key="3">
    <source>
        <dbReference type="ARBA" id="ARBA00022989"/>
    </source>
</evidence>
<evidence type="ECO:0000256" key="5">
    <source>
        <dbReference type="SAM" id="MobiDB-lite"/>
    </source>
</evidence>
<feature type="transmembrane region" description="Helical" evidence="6">
    <location>
        <begin position="391"/>
        <end position="411"/>
    </location>
</feature>
<feature type="transmembrane region" description="Helical" evidence="6">
    <location>
        <begin position="266"/>
        <end position="284"/>
    </location>
</feature>
<dbReference type="GO" id="GO:0015140">
    <property type="term" value="F:malate transmembrane transporter activity"/>
    <property type="evidence" value="ECO:0007669"/>
    <property type="project" value="InterPro"/>
</dbReference>
<evidence type="ECO:0000256" key="6">
    <source>
        <dbReference type="SAM" id="Phobius"/>
    </source>
</evidence>
<protein>
    <recommendedName>
        <fullName evidence="9">Malic acid transport protein</fullName>
    </recommendedName>
</protein>
<gene>
    <name evidence="7" type="ORF">K505DRAFT_248118</name>
</gene>
<dbReference type="PANTHER" id="PTHR31162:SF0">
    <property type="entry name" value="MALIC ACID TRANSPORT PROTEIN"/>
    <property type="match status" value="1"/>
</dbReference>
<keyword evidence="4 6" id="KW-0472">Membrane</keyword>
<organism evidence="7 8">
    <name type="scientific">Melanomma pulvis-pyrius CBS 109.77</name>
    <dbReference type="NCBI Taxonomy" id="1314802"/>
    <lineage>
        <taxon>Eukaryota</taxon>
        <taxon>Fungi</taxon>
        <taxon>Dikarya</taxon>
        <taxon>Ascomycota</taxon>
        <taxon>Pezizomycotina</taxon>
        <taxon>Dothideomycetes</taxon>
        <taxon>Pleosporomycetidae</taxon>
        <taxon>Pleosporales</taxon>
        <taxon>Melanommataceae</taxon>
        <taxon>Melanomma</taxon>
    </lineage>
</organism>
<name>A0A6A6X649_9PLEO</name>
<accession>A0A6A6X649</accession>
<keyword evidence="3 6" id="KW-1133">Transmembrane helix</keyword>
<feature type="transmembrane region" description="Helical" evidence="6">
    <location>
        <begin position="337"/>
        <end position="357"/>
    </location>
</feature>
<feature type="transmembrane region" description="Helical" evidence="6">
    <location>
        <begin position="192"/>
        <end position="212"/>
    </location>
</feature>
<feature type="transmembrane region" description="Helical" evidence="6">
    <location>
        <begin position="232"/>
        <end position="254"/>
    </location>
</feature>
<evidence type="ECO:0000313" key="8">
    <source>
        <dbReference type="Proteomes" id="UP000799757"/>
    </source>
</evidence>
<dbReference type="InterPro" id="IPR004695">
    <property type="entry name" value="SLAC1/Mae1/Ssu1/TehA"/>
</dbReference>
<evidence type="ECO:0000313" key="7">
    <source>
        <dbReference type="EMBL" id="KAF2791789.1"/>
    </source>
</evidence>
<evidence type="ECO:0000256" key="4">
    <source>
        <dbReference type="ARBA" id="ARBA00023136"/>
    </source>
</evidence>
<keyword evidence="2 6" id="KW-0812">Transmembrane</keyword>
<dbReference type="Pfam" id="PF03595">
    <property type="entry name" value="SLAC1"/>
    <property type="match status" value="1"/>
</dbReference>
<dbReference type="GO" id="GO:0016020">
    <property type="term" value="C:membrane"/>
    <property type="evidence" value="ECO:0007669"/>
    <property type="project" value="UniProtKB-SubCell"/>
</dbReference>
<evidence type="ECO:0008006" key="9">
    <source>
        <dbReference type="Google" id="ProtNLM"/>
    </source>
</evidence>
<dbReference type="Gene3D" id="1.50.10.150">
    <property type="entry name" value="Voltage-dependent anion channel"/>
    <property type="match status" value="1"/>
</dbReference>
<reference evidence="7" key="1">
    <citation type="journal article" date="2020" name="Stud. Mycol.">
        <title>101 Dothideomycetes genomes: a test case for predicting lifestyles and emergence of pathogens.</title>
        <authorList>
            <person name="Haridas S."/>
            <person name="Albert R."/>
            <person name="Binder M."/>
            <person name="Bloem J."/>
            <person name="Labutti K."/>
            <person name="Salamov A."/>
            <person name="Andreopoulos B."/>
            <person name="Baker S."/>
            <person name="Barry K."/>
            <person name="Bills G."/>
            <person name="Bluhm B."/>
            <person name="Cannon C."/>
            <person name="Castanera R."/>
            <person name="Culley D."/>
            <person name="Daum C."/>
            <person name="Ezra D."/>
            <person name="Gonzalez J."/>
            <person name="Henrissat B."/>
            <person name="Kuo A."/>
            <person name="Liang C."/>
            <person name="Lipzen A."/>
            <person name="Lutzoni F."/>
            <person name="Magnuson J."/>
            <person name="Mondo S."/>
            <person name="Nolan M."/>
            <person name="Ohm R."/>
            <person name="Pangilinan J."/>
            <person name="Park H.-J."/>
            <person name="Ramirez L."/>
            <person name="Alfaro M."/>
            <person name="Sun H."/>
            <person name="Tritt A."/>
            <person name="Yoshinaga Y."/>
            <person name="Zwiers L.-H."/>
            <person name="Turgeon B."/>
            <person name="Goodwin S."/>
            <person name="Spatafora J."/>
            <person name="Crous P."/>
            <person name="Grigoriev I."/>
        </authorList>
    </citation>
    <scope>NUCLEOTIDE SEQUENCE</scope>
    <source>
        <strain evidence="7">CBS 109.77</strain>
    </source>
</reference>
<evidence type="ECO:0000256" key="1">
    <source>
        <dbReference type="ARBA" id="ARBA00004141"/>
    </source>
</evidence>
<feature type="transmembrane region" description="Helical" evidence="6">
    <location>
        <begin position="296"/>
        <end position="316"/>
    </location>
</feature>
<dbReference type="AlphaFoldDB" id="A0A6A6X649"/>
<comment type="subcellular location">
    <subcellularLocation>
        <location evidence="1">Membrane</location>
        <topology evidence="1">Multi-pass membrane protein</topology>
    </subcellularLocation>
</comment>
<dbReference type="CDD" id="cd09317">
    <property type="entry name" value="TDT_Mae1_like"/>
    <property type="match status" value="1"/>
</dbReference>
<dbReference type="EMBL" id="MU002001">
    <property type="protein sequence ID" value="KAF2791789.1"/>
    <property type="molecule type" value="Genomic_DNA"/>
</dbReference>
<keyword evidence="8" id="KW-1185">Reference proteome</keyword>
<feature type="transmembrane region" description="Helical" evidence="6">
    <location>
        <begin position="122"/>
        <end position="141"/>
    </location>
</feature>
<evidence type="ECO:0000256" key="2">
    <source>
        <dbReference type="ARBA" id="ARBA00022692"/>
    </source>
</evidence>
<sequence>MAENRGFNPNFDRDQSGQTSHTNTWVQTPGAQYSNESPLYENETAYFNGQTDQNGYPIDMKGKQPYVVNERSVQPTPLDTPRDSIDLEKQIKEMKAIPHDPHMKDPNQPKIPFGQRIKHFTWAWYTLTMSTGGLATLISIQPHAFPGLISIGAFFYVVNLIMFATLCTLIITRFAKFPGSFKESIKHEREGLFLGPFFLSVATIITSTQKYVVQAYDMDHPTRGWMVTSISIAFWLYTFSTFCLAVFQYSFLFIGHTYMLTKFMPSWLLPIFPIMLAGTIASTIAADQPIESRMPILVAGLGCQGLGFTVAILMYAHYIGRLMQVGLPNREHRPAMFIGVGPPSFTCLALIGMANALPKDFDLQGDGLLDGNLLRTMALVTLHSRPKYFHLGWWAMVFPNTGFVIATISIGRELKDETILYVGNGLTVAIVIMWVFVLFCNLRAVWVVDIMYPGRDEDVED</sequence>
<feature type="region of interest" description="Disordered" evidence="5">
    <location>
        <begin position="1"/>
        <end position="36"/>
    </location>
</feature>
<dbReference type="InterPro" id="IPR038665">
    <property type="entry name" value="Voltage-dep_anion_channel_sf"/>
</dbReference>
<feature type="transmembrane region" description="Helical" evidence="6">
    <location>
        <begin position="418"/>
        <end position="439"/>
    </location>
</feature>
<feature type="transmembrane region" description="Helical" evidence="6">
    <location>
        <begin position="147"/>
        <end position="171"/>
    </location>
</feature>
<dbReference type="Proteomes" id="UP000799757">
    <property type="component" value="Unassembled WGS sequence"/>
</dbReference>
<dbReference type="PANTHER" id="PTHR31162">
    <property type="entry name" value="MALIC ACID TRANSPORT PROTEIN-RELATED"/>
    <property type="match status" value="1"/>
</dbReference>